<dbReference type="InterPro" id="IPR018060">
    <property type="entry name" value="HTH_AraC"/>
</dbReference>
<dbReference type="RefSeq" id="WP_027844737.1">
    <property type="nucleotide sequence ID" value="NZ_LMTZ01000118.1"/>
</dbReference>
<dbReference type="PROSITE" id="PS01124">
    <property type="entry name" value="HTH_ARAC_FAMILY_2"/>
    <property type="match status" value="1"/>
</dbReference>
<keyword evidence="2" id="KW-0238">DNA-binding</keyword>
<organism evidence="6 7">
    <name type="scientific">Mastigocoleus testarum BC008</name>
    <dbReference type="NCBI Taxonomy" id="371196"/>
    <lineage>
        <taxon>Bacteria</taxon>
        <taxon>Bacillati</taxon>
        <taxon>Cyanobacteriota</taxon>
        <taxon>Cyanophyceae</taxon>
        <taxon>Nostocales</taxon>
        <taxon>Hapalosiphonaceae</taxon>
        <taxon>Mastigocoleus</taxon>
    </lineage>
</organism>
<evidence type="ECO:0000313" key="5">
    <source>
        <dbReference type="EMBL" id="KST64031.1"/>
    </source>
</evidence>
<evidence type="ECO:0000256" key="3">
    <source>
        <dbReference type="ARBA" id="ARBA00023163"/>
    </source>
</evidence>
<evidence type="ECO:0000313" key="7">
    <source>
        <dbReference type="Proteomes" id="UP000053372"/>
    </source>
</evidence>
<evidence type="ECO:0000256" key="2">
    <source>
        <dbReference type="ARBA" id="ARBA00023125"/>
    </source>
</evidence>
<dbReference type="InterPro" id="IPR020449">
    <property type="entry name" value="Tscrpt_reg_AraC-type_HTH"/>
</dbReference>
<feature type="domain" description="HTH araC/xylS-type" evidence="4">
    <location>
        <begin position="197"/>
        <end position="295"/>
    </location>
</feature>
<dbReference type="InterPro" id="IPR018062">
    <property type="entry name" value="HTH_AraC-typ_CS"/>
</dbReference>
<dbReference type="GO" id="GO:0003700">
    <property type="term" value="F:DNA-binding transcription factor activity"/>
    <property type="evidence" value="ECO:0007669"/>
    <property type="project" value="InterPro"/>
</dbReference>
<keyword evidence="3" id="KW-0804">Transcription</keyword>
<dbReference type="PRINTS" id="PR00032">
    <property type="entry name" value="HTHARAC"/>
</dbReference>
<keyword evidence="1" id="KW-0805">Transcription regulation</keyword>
<dbReference type="OrthoDB" id="516605at2"/>
<sequence>MTQQSLDLTKAEALTQILPAPPKLTSQGANWSNLMLAHYHQHPGCESPESSFQQHALEIMDINSCSLHERRMGKTHLSYGLQGGETCFCPAYTKHWTTWEIPTSFTVIVFEPTFFKGISQEIWEKDCVDFVPKWQIFDPTIQVIVTALKSDLSAGCPAGSLYGESFGTSLAVHILSNFSIIQKKIPNWKGLSRRSQKEVLEFIETYLETDIRLEDLAQIAGISTFHFCRLFKEAMHITPHQYVIRRRIERAKQFLKQSNLRIVDIALACGFANQSHFSHHFRRIVGISPKTFRNL</sequence>
<accession>A0A0V7ZJG3</accession>
<dbReference type="PANTHER" id="PTHR46796">
    <property type="entry name" value="HTH-TYPE TRANSCRIPTIONAL ACTIVATOR RHAS-RELATED"/>
    <property type="match status" value="1"/>
</dbReference>
<evidence type="ECO:0000256" key="1">
    <source>
        <dbReference type="ARBA" id="ARBA00023015"/>
    </source>
</evidence>
<dbReference type="InterPro" id="IPR050204">
    <property type="entry name" value="AraC_XylS_family_regulators"/>
</dbReference>
<dbReference type="Pfam" id="PF12833">
    <property type="entry name" value="HTH_18"/>
    <property type="match status" value="1"/>
</dbReference>
<dbReference type="AlphaFoldDB" id="A0A0V7ZJG3"/>
<comment type="caution">
    <text evidence="6">The sequence shown here is derived from an EMBL/GenBank/DDBJ whole genome shotgun (WGS) entry which is preliminary data.</text>
</comment>
<dbReference type="PROSITE" id="PS00041">
    <property type="entry name" value="HTH_ARAC_FAMILY_1"/>
    <property type="match status" value="1"/>
</dbReference>
<evidence type="ECO:0000259" key="4">
    <source>
        <dbReference type="PROSITE" id="PS01124"/>
    </source>
</evidence>
<reference evidence="6 7" key="1">
    <citation type="journal article" date="2015" name="Genome Announc.">
        <title>Draft Genome of the Euendolithic (true boring) Cyanobacterium Mastigocoleus testarum strain BC008.</title>
        <authorList>
            <person name="Guida B.S."/>
            <person name="Garcia-Pichel F."/>
        </authorList>
    </citation>
    <scope>NUCLEOTIDE SEQUENCE [LARGE SCALE GENOMIC DNA]</scope>
    <source>
        <strain evidence="6 7">BC008</strain>
    </source>
</reference>
<dbReference type="Gene3D" id="1.10.10.60">
    <property type="entry name" value="Homeodomain-like"/>
    <property type="match status" value="2"/>
</dbReference>
<dbReference type="InterPro" id="IPR009057">
    <property type="entry name" value="Homeodomain-like_sf"/>
</dbReference>
<dbReference type="PANTHER" id="PTHR46796:SF6">
    <property type="entry name" value="ARAC SUBFAMILY"/>
    <property type="match status" value="1"/>
</dbReference>
<dbReference type="SUPFAM" id="SSF46689">
    <property type="entry name" value="Homeodomain-like"/>
    <property type="match status" value="2"/>
</dbReference>
<dbReference type="GO" id="GO:0043565">
    <property type="term" value="F:sequence-specific DNA binding"/>
    <property type="evidence" value="ECO:0007669"/>
    <property type="project" value="InterPro"/>
</dbReference>
<dbReference type="EMBL" id="LMTZ01000118">
    <property type="protein sequence ID" value="KST64741.1"/>
    <property type="molecule type" value="Genomic_DNA"/>
</dbReference>
<protein>
    <submittedName>
        <fullName evidence="6">Transcriptional regulator</fullName>
    </submittedName>
</protein>
<gene>
    <name evidence="5" type="ORF">BC008_40255</name>
    <name evidence="6" type="ORF">BC008_41230</name>
</gene>
<keyword evidence="7" id="KW-1185">Reference proteome</keyword>
<evidence type="ECO:0000313" key="6">
    <source>
        <dbReference type="EMBL" id="KST64741.1"/>
    </source>
</evidence>
<dbReference type="EMBL" id="LMTZ01000129">
    <property type="protein sequence ID" value="KST64031.1"/>
    <property type="molecule type" value="Genomic_DNA"/>
</dbReference>
<proteinExistence type="predicted"/>
<dbReference type="Proteomes" id="UP000053372">
    <property type="component" value="Unassembled WGS sequence"/>
</dbReference>
<dbReference type="SMART" id="SM00342">
    <property type="entry name" value="HTH_ARAC"/>
    <property type="match status" value="1"/>
</dbReference>
<name>A0A0V7ZJG3_9CYAN</name>